<dbReference type="RefSeq" id="XP_017786997.1">
    <property type="nucleotide sequence ID" value="XM_017931508.1"/>
</dbReference>
<dbReference type="SUPFAM" id="SSF57567">
    <property type="entry name" value="Serine protease inhibitors"/>
    <property type="match status" value="1"/>
</dbReference>
<reference evidence="6" key="1">
    <citation type="submission" date="2025-08" db="UniProtKB">
        <authorList>
            <consortium name="RefSeq"/>
        </authorList>
    </citation>
    <scope>IDENTIFICATION</scope>
    <source>
        <tissue evidence="6">Whole Larva</tissue>
    </source>
</reference>
<name>A0ABM1NJJ7_NICVS</name>
<feature type="chain" id="PRO_5045232255" evidence="3">
    <location>
        <begin position="19"/>
        <end position="80"/>
    </location>
</feature>
<proteinExistence type="predicted"/>
<sequence length="80" mass="8584">MKSSIVFCLLLVALCCVAKECDKNEVFNPCGSACFPNEPSCKPAKPIEDLECAAVCVPMCVCADGFLRNSSNKCVTKENC</sequence>
<dbReference type="InterPro" id="IPR002919">
    <property type="entry name" value="TIL_dom"/>
</dbReference>
<protein>
    <submittedName>
        <fullName evidence="6">Chymotrypsin inhibitor-like</fullName>
    </submittedName>
</protein>
<dbReference type="Gene3D" id="2.10.25.10">
    <property type="entry name" value="Laminin"/>
    <property type="match status" value="1"/>
</dbReference>
<evidence type="ECO:0000256" key="2">
    <source>
        <dbReference type="ARBA" id="ARBA00023157"/>
    </source>
</evidence>
<gene>
    <name evidence="6" type="primary">LOC108569815</name>
</gene>
<feature type="domain" description="TIL" evidence="4">
    <location>
        <begin position="21"/>
        <end position="80"/>
    </location>
</feature>
<dbReference type="Proteomes" id="UP000695000">
    <property type="component" value="Unplaced"/>
</dbReference>
<accession>A0ABM1NJJ7</accession>
<evidence type="ECO:0000259" key="4">
    <source>
        <dbReference type="Pfam" id="PF01826"/>
    </source>
</evidence>
<dbReference type="Pfam" id="PF01826">
    <property type="entry name" value="TIL"/>
    <property type="match status" value="1"/>
</dbReference>
<keyword evidence="5" id="KW-1185">Reference proteome</keyword>
<keyword evidence="1" id="KW-0646">Protease inhibitor</keyword>
<dbReference type="InterPro" id="IPR051368">
    <property type="entry name" value="SerProtInhib-TIL_Domain"/>
</dbReference>
<feature type="signal peptide" evidence="3">
    <location>
        <begin position="1"/>
        <end position="18"/>
    </location>
</feature>
<evidence type="ECO:0000313" key="6">
    <source>
        <dbReference type="RefSeq" id="XP_017786997.1"/>
    </source>
</evidence>
<dbReference type="GeneID" id="108569815"/>
<evidence type="ECO:0000256" key="1">
    <source>
        <dbReference type="ARBA" id="ARBA00022690"/>
    </source>
</evidence>
<evidence type="ECO:0000256" key="3">
    <source>
        <dbReference type="SAM" id="SignalP"/>
    </source>
</evidence>
<dbReference type="PANTHER" id="PTHR23259">
    <property type="entry name" value="RIDDLE"/>
    <property type="match status" value="1"/>
</dbReference>
<dbReference type="CDD" id="cd19941">
    <property type="entry name" value="TIL"/>
    <property type="match status" value="1"/>
</dbReference>
<keyword evidence="3" id="KW-0732">Signal</keyword>
<dbReference type="InterPro" id="IPR036084">
    <property type="entry name" value="Ser_inhib-like_sf"/>
</dbReference>
<dbReference type="PANTHER" id="PTHR23259:SF70">
    <property type="entry name" value="ACCESSORY GLAND PROTEIN ACP62F-RELATED"/>
    <property type="match status" value="1"/>
</dbReference>
<keyword evidence="2" id="KW-1015">Disulfide bond</keyword>
<organism evidence="5 6">
    <name type="scientific">Nicrophorus vespilloides</name>
    <name type="common">Boreal carrion beetle</name>
    <dbReference type="NCBI Taxonomy" id="110193"/>
    <lineage>
        <taxon>Eukaryota</taxon>
        <taxon>Metazoa</taxon>
        <taxon>Ecdysozoa</taxon>
        <taxon>Arthropoda</taxon>
        <taxon>Hexapoda</taxon>
        <taxon>Insecta</taxon>
        <taxon>Pterygota</taxon>
        <taxon>Neoptera</taxon>
        <taxon>Endopterygota</taxon>
        <taxon>Coleoptera</taxon>
        <taxon>Polyphaga</taxon>
        <taxon>Staphyliniformia</taxon>
        <taxon>Silphidae</taxon>
        <taxon>Nicrophorinae</taxon>
        <taxon>Nicrophorus</taxon>
    </lineage>
</organism>
<evidence type="ECO:0000313" key="5">
    <source>
        <dbReference type="Proteomes" id="UP000695000"/>
    </source>
</evidence>